<name>A0A0A9HN63_ARUDO</name>
<evidence type="ECO:0000313" key="1">
    <source>
        <dbReference type="EMBL" id="JAE38137.1"/>
    </source>
</evidence>
<organism evidence="1">
    <name type="scientific">Arundo donax</name>
    <name type="common">Giant reed</name>
    <name type="synonym">Donax arundinaceus</name>
    <dbReference type="NCBI Taxonomy" id="35708"/>
    <lineage>
        <taxon>Eukaryota</taxon>
        <taxon>Viridiplantae</taxon>
        <taxon>Streptophyta</taxon>
        <taxon>Embryophyta</taxon>
        <taxon>Tracheophyta</taxon>
        <taxon>Spermatophyta</taxon>
        <taxon>Magnoliopsida</taxon>
        <taxon>Liliopsida</taxon>
        <taxon>Poales</taxon>
        <taxon>Poaceae</taxon>
        <taxon>PACMAD clade</taxon>
        <taxon>Arundinoideae</taxon>
        <taxon>Arundineae</taxon>
        <taxon>Arundo</taxon>
    </lineage>
</organism>
<reference evidence="1" key="1">
    <citation type="submission" date="2014-09" db="EMBL/GenBank/DDBJ databases">
        <authorList>
            <person name="Magalhaes I.L.F."/>
            <person name="Oliveira U."/>
            <person name="Santos F.R."/>
            <person name="Vidigal T.H.D.A."/>
            <person name="Brescovit A.D."/>
            <person name="Santos A.J."/>
        </authorList>
    </citation>
    <scope>NUCLEOTIDE SEQUENCE</scope>
    <source>
        <tissue evidence="1">Shoot tissue taken approximately 20 cm above the soil surface</tissue>
    </source>
</reference>
<sequence>MDYLRCKPSDVCRFAVSNQLLRVG</sequence>
<dbReference type="AlphaFoldDB" id="A0A0A9HN63"/>
<accession>A0A0A9HN63</accession>
<dbReference type="EMBL" id="GBRH01159759">
    <property type="protein sequence ID" value="JAE38137.1"/>
    <property type="molecule type" value="Transcribed_RNA"/>
</dbReference>
<reference evidence="1" key="2">
    <citation type="journal article" date="2015" name="Data Brief">
        <title>Shoot transcriptome of the giant reed, Arundo donax.</title>
        <authorList>
            <person name="Barrero R.A."/>
            <person name="Guerrero F.D."/>
            <person name="Moolhuijzen P."/>
            <person name="Goolsby J.A."/>
            <person name="Tidwell J."/>
            <person name="Bellgard S.E."/>
            <person name="Bellgard M.I."/>
        </authorList>
    </citation>
    <scope>NUCLEOTIDE SEQUENCE</scope>
    <source>
        <tissue evidence="1">Shoot tissue taken approximately 20 cm above the soil surface</tissue>
    </source>
</reference>
<proteinExistence type="predicted"/>
<protein>
    <submittedName>
        <fullName evidence="1">Uncharacterized protein</fullName>
    </submittedName>
</protein>